<dbReference type="AlphaFoldDB" id="A0A285NWZ5"/>
<feature type="transmembrane region" description="Helical" evidence="5">
    <location>
        <begin position="110"/>
        <end position="133"/>
    </location>
</feature>
<dbReference type="Proteomes" id="UP000219453">
    <property type="component" value="Unassembled WGS sequence"/>
</dbReference>
<evidence type="ECO:0000256" key="1">
    <source>
        <dbReference type="ARBA" id="ARBA00004141"/>
    </source>
</evidence>
<comment type="subcellular location">
    <subcellularLocation>
        <location evidence="1">Membrane</location>
        <topology evidence="1">Multi-pass membrane protein</topology>
    </subcellularLocation>
</comment>
<accession>A0A285NWZ5</accession>
<feature type="domain" description="Yip1" evidence="6">
    <location>
        <begin position="10"/>
        <end position="243"/>
    </location>
</feature>
<feature type="transmembrane region" description="Helical" evidence="5">
    <location>
        <begin position="222"/>
        <end position="243"/>
    </location>
</feature>
<evidence type="ECO:0000256" key="3">
    <source>
        <dbReference type="ARBA" id="ARBA00022989"/>
    </source>
</evidence>
<keyword evidence="4 5" id="KW-0472">Membrane</keyword>
<evidence type="ECO:0000313" key="8">
    <source>
        <dbReference type="Proteomes" id="UP000219453"/>
    </source>
</evidence>
<feature type="transmembrane region" description="Helical" evidence="5">
    <location>
        <begin position="28"/>
        <end position="49"/>
    </location>
</feature>
<evidence type="ECO:0000256" key="5">
    <source>
        <dbReference type="SAM" id="Phobius"/>
    </source>
</evidence>
<sequence length="244" mass="25345">MVDAARALRQFLLSPAAFFEERPPARTFPIAAGLVVLLAVCLTGGILALESILEGAIDATVTMDNPDRPPEPFCDGEFGESGSSFDDGCDEPRTIERDAGALVAEAMRSFLWIGMVVPFVMWFLGGVVLFGAGRLAGGDPSLGGAFALAGWAAVPELARLVVGIGSLWVVLSNTTITDFEQADVALDAALAPVTPWLALASLLTIGWQWYILSAGLSKDADLSRAAAGVAVAVPLGFVGLLGVL</sequence>
<gene>
    <name evidence="7" type="ORF">SAMN06269185_1702</name>
</gene>
<feature type="transmembrane region" description="Helical" evidence="5">
    <location>
        <begin position="145"/>
        <end position="169"/>
    </location>
</feature>
<feature type="transmembrane region" description="Helical" evidence="5">
    <location>
        <begin position="189"/>
        <end position="210"/>
    </location>
</feature>
<keyword evidence="2 5" id="KW-0812">Transmembrane</keyword>
<dbReference type="EMBL" id="OBEJ01000002">
    <property type="protein sequence ID" value="SNZ12406.1"/>
    <property type="molecule type" value="Genomic_DNA"/>
</dbReference>
<evidence type="ECO:0000256" key="2">
    <source>
        <dbReference type="ARBA" id="ARBA00022692"/>
    </source>
</evidence>
<dbReference type="Pfam" id="PF04893">
    <property type="entry name" value="Yip1"/>
    <property type="match status" value="1"/>
</dbReference>
<protein>
    <submittedName>
        <fullName evidence="7">Yip1 domain-containing protein</fullName>
    </submittedName>
</protein>
<keyword evidence="8" id="KW-1185">Reference proteome</keyword>
<evidence type="ECO:0000313" key="7">
    <source>
        <dbReference type="EMBL" id="SNZ12406.1"/>
    </source>
</evidence>
<reference evidence="7 8" key="1">
    <citation type="submission" date="2017-09" db="EMBL/GenBank/DDBJ databases">
        <authorList>
            <person name="Ehlers B."/>
            <person name="Leendertz F.H."/>
        </authorList>
    </citation>
    <scope>NUCLEOTIDE SEQUENCE [LARGE SCALE GENOMIC DNA]</scope>
    <source>
        <strain evidence="7 8">DSM 27208</strain>
    </source>
</reference>
<evidence type="ECO:0000259" key="6">
    <source>
        <dbReference type="Pfam" id="PF04893"/>
    </source>
</evidence>
<name>A0A285NWZ5_NATPI</name>
<proteinExistence type="predicted"/>
<dbReference type="RefSeq" id="WP_097008642.1">
    <property type="nucleotide sequence ID" value="NZ_OBEJ01000002.1"/>
</dbReference>
<dbReference type="GO" id="GO:0016020">
    <property type="term" value="C:membrane"/>
    <property type="evidence" value="ECO:0007669"/>
    <property type="project" value="UniProtKB-SubCell"/>
</dbReference>
<keyword evidence="3 5" id="KW-1133">Transmembrane helix</keyword>
<dbReference type="OrthoDB" id="116519at2157"/>
<organism evidence="7 8">
    <name type="scientific">Natronoarchaeum philippinense</name>
    <dbReference type="NCBI Taxonomy" id="558529"/>
    <lineage>
        <taxon>Archaea</taxon>
        <taxon>Methanobacteriati</taxon>
        <taxon>Methanobacteriota</taxon>
        <taxon>Stenosarchaea group</taxon>
        <taxon>Halobacteria</taxon>
        <taxon>Halobacteriales</taxon>
        <taxon>Natronoarchaeaceae</taxon>
    </lineage>
</organism>
<evidence type="ECO:0000256" key="4">
    <source>
        <dbReference type="ARBA" id="ARBA00023136"/>
    </source>
</evidence>
<dbReference type="InterPro" id="IPR006977">
    <property type="entry name" value="Yip1_dom"/>
</dbReference>